<feature type="transmembrane region" description="Helical" evidence="8">
    <location>
        <begin position="130"/>
        <end position="154"/>
    </location>
</feature>
<reference evidence="10" key="1">
    <citation type="submission" date="2022-08" db="UniProtKB">
        <authorList>
            <consortium name="EnsemblMetazoa"/>
        </authorList>
    </citation>
    <scope>IDENTIFICATION</scope>
    <source>
        <strain evidence="10">05x7-T-G4-1.051#20</strain>
    </source>
</reference>
<dbReference type="InterPro" id="IPR052836">
    <property type="entry name" value="PRRT_domain-containing"/>
</dbReference>
<keyword evidence="11" id="KW-1185">Reference proteome</keyword>
<feature type="transmembrane region" description="Helical" evidence="8">
    <location>
        <begin position="61"/>
        <end position="82"/>
    </location>
</feature>
<dbReference type="InterPro" id="IPR059081">
    <property type="entry name" value="PRRT3-4"/>
</dbReference>
<evidence type="ECO:0000259" key="9">
    <source>
        <dbReference type="Pfam" id="PF25987"/>
    </source>
</evidence>
<dbReference type="PANTHER" id="PTHR35578:SF7">
    <property type="entry name" value="G-PROTEIN COUPLED RECEPTORS FAMILY 1 PROFILE DOMAIN-CONTAINING PROTEIN"/>
    <property type="match status" value="1"/>
</dbReference>
<feature type="region of interest" description="Disordered" evidence="7">
    <location>
        <begin position="1"/>
        <end position="41"/>
    </location>
</feature>
<feature type="compositionally biased region" description="Polar residues" evidence="7">
    <location>
        <begin position="1"/>
        <end position="22"/>
    </location>
</feature>
<feature type="transmembrane region" description="Helical" evidence="8">
    <location>
        <begin position="239"/>
        <end position="263"/>
    </location>
</feature>
<feature type="transmembrane region" description="Helical" evidence="8">
    <location>
        <begin position="196"/>
        <end position="218"/>
    </location>
</feature>
<feature type="transmembrane region" description="Helical" evidence="8">
    <location>
        <begin position="94"/>
        <end position="118"/>
    </location>
</feature>
<dbReference type="OMA" id="AYDNSTK"/>
<evidence type="ECO:0000256" key="1">
    <source>
        <dbReference type="ARBA" id="ARBA00004141"/>
    </source>
</evidence>
<sequence length="361" mass="40149">MSSAEPEPTTSATPENEPFSSTAEFEPEPVVAEPEPGWPEPEPEWSVAFEEWGAAWPVHTYFFGCAFLIADILAICFLFRVIKGHNRQQKGSLSGSLLVMLILFCSLRFVCLIVDPYHTENILPRLCSRLLWSLGSPFLLSAFSLVLLALIDTTKMSIGPPRFQKLPVILGFTGFYVLLVISTDLAVFFAPETDPLLVVCQGLFIVFGCLMCVGYLYVGLKIRKNLSSSFSNIQNGDSGILRLLVTCYVSSAIGFSIIATHIYASSSVFGVYSDVIFVDSWSWWALQTLMRSEELAEVIVVICVAKRSILPKDALKRLASCLICRKKNSVRKIQILPLDDTFEQTKTINTENLSTCVETKR</sequence>
<evidence type="ECO:0000256" key="7">
    <source>
        <dbReference type="SAM" id="MobiDB-lite"/>
    </source>
</evidence>
<feature type="transmembrane region" description="Helical" evidence="8">
    <location>
        <begin position="166"/>
        <end position="190"/>
    </location>
</feature>
<evidence type="ECO:0000256" key="2">
    <source>
        <dbReference type="ARBA" id="ARBA00022553"/>
    </source>
</evidence>
<dbReference type="PANTHER" id="PTHR35578">
    <property type="entry name" value="PROLINE-RICH TRANSMEMBRANE PROTEIN 4-RELATED"/>
    <property type="match status" value="1"/>
</dbReference>
<dbReference type="OrthoDB" id="10066605at2759"/>
<evidence type="ECO:0000313" key="11">
    <source>
        <dbReference type="Proteomes" id="UP000005408"/>
    </source>
</evidence>
<keyword evidence="5 8" id="KW-1133">Transmembrane helix</keyword>
<evidence type="ECO:0000313" key="10">
    <source>
        <dbReference type="EnsemblMetazoa" id="G20387.5:cds"/>
    </source>
</evidence>
<feature type="domain" description="Proline-rich transmembrane protein 3/4" evidence="9">
    <location>
        <begin position="34"/>
        <end position="310"/>
    </location>
</feature>
<dbReference type="EnsemblMetazoa" id="G20387.2">
    <property type="protein sequence ID" value="G20387.2:cds"/>
    <property type="gene ID" value="G20387"/>
</dbReference>
<organism evidence="10 11">
    <name type="scientific">Magallana gigas</name>
    <name type="common">Pacific oyster</name>
    <name type="synonym">Crassostrea gigas</name>
    <dbReference type="NCBI Taxonomy" id="29159"/>
    <lineage>
        <taxon>Eukaryota</taxon>
        <taxon>Metazoa</taxon>
        <taxon>Spiralia</taxon>
        <taxon>Lophotrochozoa</taxon>
        <taxon>Mollusca</taxon>
        <taxon>Bivalvia</taxon>
        <taxon>Autobranchia</taxon>
        <taxon>Pteriomorphia</taxon>
        <taxon>Ostreida</taxon>
        <taxon>Ostreoidea</taxon>
        <taxon>Ostreidae</taxon>
        <taxon>Magallana</taxon>
    </lineage>
</organism>
<dbReference type="EnsemblMetazoa" id="G20387.4">
    <property type="protein sequence ID" value="G20387.4:cds"/>
    <property type="gene ID" value="G20387"/>
</dbReference>
<evidence type="ECO:0000256" key="6">
    <source>
        <dbReference type="ARBA" id="ARBA00023136"/>
    </source>
</evidence>
<dbReference type="EnsemblMetazoa" id="G20387.3">
    <property type="protein sequence ID" value="G20387.3:cds"/>
    <property type="gene ID" value="G20387"/>
</dbReference>
<dbReference type="EnsemblMetazoa" id="G20387.1">
    <property type="protein sequence ID" value="G20387.1:cds"/>
    <property type="gene ID" value="G20387"/>
</dbReference>
<keyword evidence="3 8" id="KW-0812">Transmembrane</keyword>
<name>A0A8W8JT53_MAGGI</name>
<keyword evidence="2" id="KW-0597">Phosphoprotein</keyword>
<evidence type="ECO:0000256" key="8">
    <source>
        <dbReference type="SAM" id="Phobius"/>
    </source>
</evidence>
<dbReference type="Pfam" id="PF25987">
    <property type="entry name" value="PRRT3"/>
    <property type="match status" value="1"/>
</dbReference>
<keyword evidence="6 8" id="KW-0472">Membrane</keyword>
<evidence type="ECO:0000256" key="4">
    <source>
        <dbReference type="ARBA" id="ARBA00022729"/>
    </source>
</evidence>
<evidence type="ECO:0000256" key="5">
    <source>
        <dbReference type="ARBA" id="ARBA00022989"/>
    </source>
</evidence>
<dbReference type="AlphaFoldDB" id="A0A8W8JT53"/>
<protein>
    <recommendedName>
        <fullName evidence="9">Proline-rich transmembrane protein 3/4 domain-containing protein</fullName>
    </recommendedName>
</protein>
<accession>A0A8W8JT53</accession>
<proteinExistence type="predicted"/>
<dbReference type="EnsemblMetazoa" id="G20387.5">
    <property type="protein sequence ID" value="G20387.5:cds"/>
    <property type="gene ID" value="G20387"/>
</dbReference>
<comment type="subcellular location">
    <subcellularLocation>
        <location evidence="1">Membrane</location>
        <topology evidence="1">Multi-pass membrane protein</topology>
    </subcellularLocation>
</comment>
<keyword evidence="4" id="KW-0732">Signal</keyword>
<dbReference type="Proteomes" id="UP000005408">
    <property type="component" value="Unassembled WGS sequence"/>
</dbReference>
<evidence type="ECO:0000256" key="3">
    <source>
        <dbReference type="ARBA" id="ARBA00022692"/>
    </source>
</evidence>